<dbReference type="SMART" id="SM00179">
    <property type="entry name" value="EGF_CA"/>
    <property type="match status" value="2"/>
</dbReference>
<evidence type="ECO:0000313" key="11">
    <source>
        <dbReference type="Proteomes" id="UP000834106"/>
    </source>
</evidence>
<dbReference type="Pfam" id="PF07645">
    <property type="entry name" value="EGF_CA"/>
    <property type="match status" value="2"/>
</dbReference>
<feature type="chain" id="PRO_5041905243" description="EGF-like domain-containing protein" evidence="8">
    <location>
        <begin position="28"/>
        <end position="729"/>
    </location>
</feature>
<evidence type="ECO:0000256" key="1">
    <source>
        <dbReference type="ARBA" id="ARBA00004167"/>
    </source>
</evidence>
<dbReference type="GO" id="GO:0030247">
    <property type="term" value="F:polysaccharide binding"/>
    <property type="evidence" value="ECO:0007669"/>
    <property type="project" value="InterPro"/>
</dbReference>
<evidence type="ECO:0000256" key="8">
    <source>
        <dbReference type="SAM" id="SignalP"/>
    </source>
</evidence>
<feature type="domain" description="EGF-like" evidence="9">
    <location>
        <begin position="627"/>
        <end position="663"/>
    </location>
</feature>
<dbReference type="CDD" id="cd00054">
    <property type="entry name" value="EGF_CA"/>
    <property type="match status" value="2"/>
</dbReference>
<reference evidence="10" key="1">
    <citation type="submission" date="2023-05" db="EMBL/GenBank/DDBJ databases">
        <authorList>
            <person name="Huff M."/>
        </authorList>
    </citation>
    <scope>NUCLEOTIDE SEQUENCE</scope>
</reference>
<evidence type="ECO:0000256" key="4">
    <source>
        <dbReference type="ARBA" id="ARBA00022737"/>
    </source>
</evidence>
<dbReference type="InterPro" id="IPR000152">
    <property type="entry name" value="EGF-type_Asp/Asn_hydroxyl_site"/>
</dbReference>
<feature type="signal peptide" evidence="8">
    <location>
        <begin position="1"/>
        <end position="27"/>
    </location>
</feature>
<evidence type="ECO:0000313" key="10">
    <source>
        <dbReference type="EMBL" id="CAI9778153.1"/>
    </source>
</evidence>
<dbReference type="GO" id="GO:0005509">
    <property type="term" value="F:calcium ion binding"/>
    <property type="evidence" value="ECO:0007669"/>
    <property type="project" value="InterPro"/>
</dbReference>
<gene>
    <name evidence="10" type="ORF">FPE_LOCUS25583</name>
</gene>
<evidence type="ECO:0000259" key="9">
    <source>
        <dbReference type="PROSITE" id="PS50026"/>
    </source>
</evidence>
<keyword evidence="4" id="KW-0677">Repeat</keyword>
<dbReference type="InterPro" id="IPR001881">
    <property type="entry name" value="EGF-like_Ca-bd_dom"/>
</dbReference>
<dbReference type="Gene3D" id="2.10.25.10">
    <property type="entry name" value="Laminin"/>
    <property type="match status" value="1"/>
</dbReference>
<dbReference type="SUPFAM" id="SSF57196">
    <property type="entry name" value="EGF/Laminin"/>
    <property type="match status" value="2"/>
</dbReference>
<keyword evidence="7" id="KW-0472">Membrane</keyword>
<dbReference type="Gene3D" id="2.90.20.10">
    <property type="entry name" value="Plasmodium vivax P25 domain"/>
    <property type="match status" value="1"/>
</dbReference>
<dbReference type="EMBL" id="OU503050">
    <property type="protein sequence ID" value="CAI9778153.1"/>
    <property type="molecule type" value="Genomic_DNA"/>
</dbReference>
<name>A0AAD2E6N8_9LAMI</name>
<accession>A0AAD2E6N8</accession>
<comment type="caution">
    <text evidence="6">Lacks conserved residue(s) required for the propagation of feature annotation.</text>
</comment>
<keyword evidence="11" id="KW-1185">Reference proteome</keyword>
<keyword evidence="5" id="KW-1015">Disulfide bond</keyword>
<protein>
    <recommendedName>
        <fullName evidence="9">EGF-like domain-containing protein</fullName>
    </recommendedName>
</protein>
<dbReference type="InterPro" id="IPR018097">
    <property type="entry name" value="EGF_Ca-bd_CS"/>
</dbReference>
<keyword evidence="7" id="KW-1133">Transmembrane helix</keyword>
<evidence type="ECO:0000256" key="3">
    <source>
        <dbReference type="ARBA" id="ARBA00022729"/>
    </source>
</evidence>
<dbReference type="InterPro" id="IPR025287">
    <property type="entry name" value="WAK_GUB"/>
</dbReference>
<sequence>MGLHLHLLQAQLLVSILLIFVSRSVSTQSNFQIAKPNCTDQDHCGNVSIPFPFGTREGCYLDETFLVTCNDTHYDPPKPFFRKSNISITNISLEGQMRVMQFIAKDCYSQNGTRVSNNEPWIRVTRGFVVSNTANKFFVIGCDTYASVSGRRGNRSYSTGCTSTCDNRDDLVDGSCFGLGCCQMSIPKQAWKVKVTLYSFHNLTTVWDFNNCSYGFLAEERAFNFSARNLSNLRNVKKLPMVVDWAVGERTCEEARNDISSYACKSEKSECFEPDNGYGYRCRCQEGYEGNPYLDNGCKDIDECKNQSLHNCEKQCKNTPGGYKCVCPKGYHGDGKKDGQGCMRGQSLVFKVATAKPNCTDHCGDVSIPFPFGTREGCYLSETFLVTCNNTHYHPPKPFLTNSNIEIKNISLEGQLTVLQFIAKACYARNGTRVHYNDPFITFQEFTVNNTANKFTVVGCDTYAFVYGEWINQNNYETGCTSRCFSKDNLDDGSCSGVGCCQTSIPKGVREVNLTLKSYDNFTKSYDDNRSTVWDFDNCSYAFLAEESAFTFSPNKLSSLMNVEKLPMVVDWAIDRGTCEESQKNMSSYACKSTNSNCNETDNGYRCYCSEGYEGNPYLSDSDGCKDIDECKNSSLNKCEKDRYCQNEEGTYRCFCPKGYDGDGRVDGQGCIRGQSLIFKLVARISLGIAVLVLVVCCYPGNSFNGSIKRGAFSYDSMENAEEYKSSPC</sequence>
<dbReference type="PROSITE" id="PS00010">
    <property type="entry name" value="ASX_HYDROXYL"/>
    <property type="match status" value="2"/>
</dbReference>
<keyword evidence="2 6" id="KW-0245">EGF-like domain</keyword>
<evidence type="ECO:0000256" key="7">
    <source>
        <dbReference type="SAM" id="Phobius"/>
    </source>
</evidence>
<dbReference type="Pfam" id="PF13947">
    <property type="entry name" value="GUB_WAK_bind"/>
    <property type="match status" value="2"/>
</dbReference>
<evidence type="ECO:0000256" key="6">
    <source>
        <dbReference type="PROSITE-ProRule" id="PRU00076"/>
    </source>
</evidence>
<comment type="subcellular location">
    <subcellularLocation>
        <location evidence="1">Membrane</location>
        <topology evidence="1">Single-pass membrane protein</topology>
    </subcellularLocation>
</comment>
<dbReference type="GO" id="GO:0016020">
    <property type="term" value="C:membrane"/>
    <property type="evidence" value="ECO:0007669"/>
    <property type="project" value="UniProtKB-SubCell"/>
</dbReference>
<dbReference type="Proteomes" id="UP000834106">
    <property type="component" value="Chromosome 15"/>
</dbReference>
<keyword evidence="7" id="KW-0812">Transmembrane</keyword>
<keyword evidence="3 8" id="KW-0732">Signal</keyword>
<dbReference type="PANTHER" id="PTHR33491">
    <property type="entry name" value="OSJNBA0016N04.9 PROTEIN"/>
    <property type="match status" value="1"/>
</dbReference>
<dbReference type="InterPro" id="IPR049883">
    <property type="entry name" value="NOTCH1_EGF-like"/>
</dbReference>
<dbReference type="AlphaFoldDB" id="A0AAD2E6N8"/>
<dbReference type="InterPro" id="IPR000742">
    <property type="entry name" value="EGF"/>
</dbReference>
<organism evidence="10 11">
    <name type="scientific">Fraxinus pennsylvanica</name>
    <dbReference type="NCBI Taxonomy" id="56036"/>
    <lineage>
        <taxon>Eukaryota</taxon>
        <taxon>Viridiplantae</taxon>
        <taxon>Streptophyta</taxon>
        <taxon>Embryophyta</taxon>
        <taxon>Tracheophyta</taxon>
        <taxon>Spermatophyta</taxon>
        <taxon>Magnoliopsida</taxon>
        <taxon>eudicotyledons</taxon>
        <taxon>Gunneridae</taxon>
        <taxon>Pentapetalae</taxon>
        <taxon>asterids</taxon>
        <taxon>lamiids</taxon>
        <taxon>Lamiales</taxon>
        <taxon>Oleaceae</taxon>
        <taxon>Oleeae</taxon>
        <taxon>Fraxinus</taxon>
    </lineage>
</organism>
<dbReference type="PROSITE" id="PS01187">
    <property type="entry name" value="EGF_CA"/>
    <property type="match status" value="2"/>
</dbReference>
<dbReference type="SMART" id="SM00181">
    <property type="entry name" value="EGF"/>
    <property type="match status" value="4"/>
</dbReference>
<dbReference type="FunFam" id="2.10.25.10:FF:000038">
    <property type="entry name" value="Fibrillin 2"/>
    <property type="match status" value="2"/>
</dbReference>
<feature type="domain" description="EGF-like" evidence="9">
    <location>
        <begin position="300"/>
        <end position="334"/>
    </location>
</feature>
<dbReference type="PROSITE" id="PS50026">
    <property type="entry name" value="EGF_3"/>
    <property type="match status" value="2"/>
</dbReference>
<evidence type="ECO:0000256" key="2">
    <source>
        <dbReference type="ARBA" id="ARBA00022536"/>
    </source>
</evidence>
<feature type="transmembrane region" description="Helical" evidence="7">
    <location>
        <begin position="681"/>
        <end position="701"/>
    </location>
</feature>
<proteinExistence type="predicted"/>
<dbReference type="FunFam" id="2.10.25.10:FF:000628">
    <property type="entry name" value="Wall-associated receptor kinase 2"/>
    <property type="match status" value="1"/>
</dbReference>
<evidence type="ECO:0000256" key="5">
    <source>
        <dbReference type="ARBA" id="ARBA00023157"/>
    </source>
</evidence>